<evidence type="ECO:0000256" key="1">
    <source>
        <dbReference type="ARBA" id="ARBA00005361"/>
    </source>
</evidence>
<dbReference type="GO" id="GO:0007018">
    <property type="term" value="P:microtubule-based movement"/>
    <property type="evidence" value="ECO:0007669"/>
    <property type="project" value="TreeGrafter"/>
</dbReference>
<dbReference type="GO" id="GO:0005737">
    <property type="term" value="C:cytoplasm"/>
    <property type="evidence" value="ECO:0007669"/>
    <property type="project" value="TreeGrafter"/>
</dbReference>
<evidence type="ECO:0000256" key="2">
    <source>
        <dbReference type="SAM" id="MobiDB-lite"/>
    </source>
</evidence>
<name>A0AA39HF57_9BILA</name>
<evidence type="ECO:0000313" key="3">
    <source>
        <dbReference type="EMBL" id="KAK0404081.1"/>
    </source>
</evidence>
<feature type="region of interest" description="Disordered" evidence="2">
    <location>
        <begin position="1"/>
        <end position="30"/>
    </location>
</feature>
<gene>
    <name evidence="3" type="ORF">QR680_017279</name>
</gene>
<keyword evidence="4" id="KW-1185">Reference proteome</keyword>
<dbReference type="InterPro" id="IPR038586">
    <property type="entry name" value="Tctex-1-like_sf"/>
</dbReference>
<dbReference type="Pfam" id="PF03645">
    <property type="entry name" value="Tctex-1"/>
    <property type="match status" value="1"/>
</dbReference>
<dbReference type="Proteomes" id="UP001175271">
    <property type="component" value="Unassembled WGS sequence"/>
</dbReference>
<comment type="similarity">
    <text evidence="1">Belongs to the dynein light chain Tctex-type family.</text>
</comment>
<evidence type="ECO:0008006" key="5">
    <source>
        <dbReference type="Google" id="ProtNLM"/>
    </source>
</evidence>
<dbReference type="AlphaFoldDB" id="A0AA39HF57"/>
<dbReference type="GO" id="GO:0045505">
    <property type="term" value="F:dynein intermediate chain binding"/>
    <property type="evidence" value="ECO:0007669"/>
    <property type="project" value="TreeGrafter"/>
</dbReference>
<sequence>MQQATEKDPEAERDGFVLRPPPSLKFPKSDAKRRVERVVAEALHDKSYEASAVPQWTEEVAACVRAELADLKLPRYKFVVQVSIGEQRGQGLSINSGVFWDSDTDATVGLLYSRDTFFCQVTIYAVYSY</sequence>
<accession>A0AA39HF57</accession>
<comment type="caution">
    <text evidence="3">The sequence shown here is derived from an EMBL/GenBank/DDBJ whole genome shotgun (WGS) entry which is preliminary data.</text>
</comment>
<organism evidence="3 4">
    <name type="scientific">Steinernema hermaphroditum</name>
    <dbReference type="NCBI Taxonomy" id="289476"/>
    <lineage>
        <taxon>Eukaryota</taxon>
        <taxon>Metazoa</taxon>
        <taxon>Ecdysozoa</taxon>
        <taxon>Nematoda</taxon>
        <taxon>Chromadorea</taxon>
        <taxon>Rhabditida</taxon>
        <taxon>Tylenchina</taxon>
        <taxon>Panagrolaimomorpha</taxon>
        <taxon>Strongyloidoidea</taxon>
        <taxon>Steinernematidae</taxon>
        <taxon>Steinernema</taxon>
    </lineage>
</organism>
<proteinExistence type="inferred from homology"/>
<protein>
    <recommendedName>
        <fullName evidence="5">Tctex1 domain-containing protein 2</fullName>
    </recommendedName>
</protein>
<dbReference type="GO" id="GO:0005868">
    <property type="term" value="C:cytoplasmic dynein complex"/>
    <property type="evidence" value="ECO:0007669"/>
    <property type="project" value="TreeGrafter"/>
</dbReference>
<evidence type="ECO:0000313" key="4">
    <source>
        <dbReference type="Proteomes" id="UP001175271"/>
    </source>
</evidence>
<feature type="compositionally biased region" description="Basic and acidic residues" evidence="2">
    <location>
        <begin position="1"/>
        <end position="16"/>
    </location>
</feature>
<dbReference type="PANTHER" id="PTHR21255">
    <property type="entry name" value="T-COMPLEX-ASSOCIATED-TESTIS-EXPRESSED 1/ DYNEIN LIGHT CHAIN"/>
    <property type="match status" value="1"/>
</dbReference>
<dbReference type="EMBL" id="JAUCMV010000004">
    <property type="protein sequence ID" value="KAK0404081.1"/>
    <property type="molecule type" value="Genomic_DNA"/>
</dbReference>
<dbReference type="PANTHER" id="PTHR21255:SF7">
    <property type="entry name" value="DYNEIN LIGHT CHAIN TCTEX-TYPE PROTEIN 2B"/>
    <property type="match status" value="1"/>
</dbReference>
<dbReference type="Gene3D" id="3.30.1140.40">
    <property type="entry name" value="Tctex-1"/>
    <property type="match status" value="1"/>
</dbReference>
<reference evidence="3" key="1">
    <citation type="submission" date="2023-06" db="EMBL/GenBank/DDBJ databases">
        <title>Genomic analysis of the entomopathogenic nematode Steinernema hermaphroditum.</title>
        <authorList>
            <person name="Schwarz E.M."/>
            <person name="Heppert J.K."/>
            <person name="Baniya A."/>
            <person name="Schwartz H.T."/>
            <person name="Tan C.-H."/>
            <person name="Antoshechkin I."/>
            <person name="Sternberg P.W."/>
            <person name="Goodrich-Blair H."/>
            <person name="Dillman A.R."/>
        </authorList>
    </citation>
    <scope>NUCLEOTIDE SEQUENCE</scope>
    <source>
        <strain evidence="3">PS9179</strain>
        <tissue evidence="3">Whole animal</tissue>
    </source>
</reference>
<dbReference type="CDD" id="cd21459">
    <property type="entry name" value="DLC-like_TCTEX1D2"/>
    <property type="match status" value="1"/>
</dbReference>
<dbReference type="InterPro" id="IPR005334">
    <property type="entry name" value="Tctex-1-like"/>
</dbReference>